<reference evidence="4" key="1">
    <citation type="journal article" date="2019" name="Int. J. Syst. Evol. Microbiol.">
        <title>The Global Catalogue of Microorganisms (GCM) 10K type strain sequencing project: providing services to taxonomists for standard genome sequencing and annotation.</title>
        <authorList>
            <consortium name="The Broad Institute Genomics Platform"/>
            <consortium name="The Broad Institute Genome Sequencing Center for Infectious Disease"/>
            <person name="Wu L."/>
            <person name="Ma J."/>
        </authorList>
    </citation>
    <scope>NUCLEOTIDE SEQUENCE [LARGE SCALE GENOMIC DNA]</scope>
    <source>
        <strain evidence="4">ICMP 19430</strain>
    </source>
</reference>
<feature type="region of interest" description="Disordered" evidence="1">
    <location>
        <begin position="17"/>
        <end position="163"/>
    </location>
</feature>
<sequence length="481" mass="49953">MSEGSEDTGQISVAELLARNGQQVESRGGRRRRGVAGGGISVAELTGEIPVIRPPEDSRHTIPEVPDLSVAPPAPVSPPEPVSPPVSLSPPEPVSPPAPAAVTPPQPAAPPEPAAPPQPAPQPRSRRADRSPVSPVVARYTVPERERPTIPPVPEVPRGETPKFEAPKFEVPEFEVPKVEPVAPVSAPVAPAPAPAPVAPVAATPTQYRAAATPDATSATTVAALPPQYGSQSGSFGRVSVPPAPAEAPKVRPETSMRAPIADQPKTSAMPAAEIPPAPRPGFVPYTPVREPALLSGSSVEGDLMRQARAAGTSRRETLEEARALVHVTGEIPRVVVPKTSAPTASALKERALKESVAEDSAREGAVLGSAEPADSADRAADEVVDDAPSDRNDKQAAREWAVLIGQGIVALLVGGLLFKGFEKLWDVLPWVALVLAVLVIAGLVAVVRILRQTDDLVSLLIAIIVGVFVTIGPLAFLLTT</sequence>
<evidence type="ECO:0000256" key="2">
    <source>
        <dbReference type="SAM" id="Phobius"/>
    </source>
</evidence>
<name>A0ABW2S013_9NOCA</name>
<feature type="region of interest" description="Disordered" evidence="1">
    <location>
        <begin position="225"/>
        <end position="290"/>
    </location>
</feature>
<feature type="transmembrane region" description="Helical" evidence="2">
    <location>
        <begin position="401"/>
        <end position="419"/>
    </location>
</feature>
<accession>A0ABW2S013</accession>
<keyword evidence="2" id="KW-0472">Membrane</keyword>
<keyword evidence="2" id="KW-0812">Transmembrane</keyword>
<proteinExistence type="predicted"/>
<feature type="compositionally biased region" description="Basic and acidic residues" evidence="1">
    <location>
        <begin position="352"/>
        <end position="363"/>
    </location>
</feature>
<comment type="caution">
    <text evidence="3">The sequence shown here is derived from an EMBL/GenBank/DDBJ whole genome shotgun (WGS) entry which is preliminary data.</text>
</comment>
<organism evidence="3 4">
    <name type="scientific">Rhodococcus daqingensis</name>
    <dbReference type="NCBI Taxonomy" id="2479363"/>
    <lineage>
        <taxon>Bacteria</taxon>
        <taxon>Bacillati</taxon>
        <taxon>Actinomycetota</taxon>
        <taxon>Actinomycetes</taxon>
        <taxon>Mycobacteriales</taxon>
        <taxon>Nocardiaceae</taxon>
        <taxon>Rhodococcus</taxon>
    </lineage>
</organism>
<gene>
    <name evidence="3" type="ORF">ACFQS9_15680</name>
</gene>
<feature type="transmembrane region" description="Helical" evidence="2">
    <location>
        <begin position="457"/>
        <end position="479"/>
    </location>
</feature>
<evidence type="ECO:0000313" key="3">
    <source>
        <dbReference type="EMBL" id="MFC7449335.1"/>
    </source>
</evidence>
<evidence type="ECO:0000313" key="4">
    <source>
        <dbReference type="Proteomes" id="UP001596484"/>
    </source>
</evidence>
<feature type="region of interest" description="Disordered" evidence="1">
    <location>
        <begin position="352"/>
        <end position="393"/>
    </location>
</feature>
<keyword evidence="2" id="KW-1133">Transmembrane helix</keyword>
<keyword evidence="4" id="KW-1185">Reference proteome</keyword>
<feature type="transmembrane region" description="Helical" evidence="2">
    <location>
        <begin position="431"/>
        <end position="451"/>
    </location>
</feature>
<feature type="compositionally biased region" description="Pro residues" evidence="1">
    <location>
        <begin position="72"/>
        <end position="122"/>
    </location>
</feature>
<dbReference type="EMBL" id="JBHTCS010000017">
    <property type="protein sequence ID" value="MFC7449335.1"/>
    <property type="molecule type" value="Genomic_DNA"/>
</dbReference>
<dbReference type="Proteomes" id="UP001596484">
    <property type="component" value="Unassembled WGS sequence"/>
</dbReference>
<protein>
    <submittedName>
        <fullName evidence="3">Uncharacterized protein</fullName>
    </submittedName>
</protein>
<evidence type="ECO:0000256" key="1">
    <source>
        <dbReference type="SAM" id="MobiDB-lite"/>
    </source>
</evidence>
<dbReference type="RefSeq" id="WP_378406218.1">
    <property type="nucleotide sequence ID" value="NZ_JBHTCS010000017.1"/>
</dbReference>